<name>A0A6N4VAJ5_9MYCO</name>
<dbReference type="AlphaFoldDB" id="A0A6N4VAJ5"/>
<dbReference type="KEGG" id="mpof:MPOR_20740"/>
<protein>
    <submittedName>
        <fullName evidence="1">Metallothionein</fullName>
    </submittedName>
</protein>
<organism evidence="1 2">
    <name type="scientific">Mycolicibacterium poriferae</name>
    <dbReference type="NCBI Taxonomy" id="39694"/>
    <lineage>
        <taxon>Bacteria</taxon>
        <taxon>Bacillati</taxon>
        <taxon>Actinomycetota</taxon>
        <taxon>Actinomycetes</taxon>
        <taxon>Mycobacteriales</taxon>
        <taxon>Mycobacteriaceae</taxon>
        <taxon>Mycolicibacterium</taxon>
    </lineage>
</organism>
<sequence length="49" mass="5137">MAVVAEGTVLTCAHDGCGCRVLIQSECHCEGSDQSYRCACGTEMVPVSE</sequence>
<proteinExistence type="predicted"/>
<dbReference type="RefSeq" id="WP_152516230.1">
    <property type="nucleotide sequence ID" value="NZ_AP022570.1"/>
</dbReference>
<accession>A0A6N4VAJ5</accession>
<reference evidence="1 2" key="1">
    <citation type="journal article" date="2019" name="Emerg. Microbes Infect.">
        <title>Comprehensive subspecies identification of 175 nontuberculous mycobacteria species based on 7547 genomic profiles.</title>
        <authorList>
            <person name="Matsumoto Y."/>
            <person name="Kinjo T."/>
            <person name="Motooka D."/>
            <person name="Nabeya D."/>
            <person name="Jung N."/>
            <person name="Uechi K."/>
            <person name="Horii T."/>
            <person name="Iida T."/>
            <person name="Fujita J."/>
            <person name="Nakamura S."/>
        </authorList>
    </citation>
    <scope>NUCLEOTIDE SEQUENCE [LARGE SCALE GENOMIC DNA]</scope>
    <source>
        <strain evidence="1 2">JCM 12603</strain>
    </source>
</reference>
<dbReference type="Proteomes" id="UP000466785">
    <property type="component" value="Chromosome"/>
</dbReference>
<keyword evidence="2" id="KW-1185">Reference proteome</keyword>
<evidence type="ECO:0000313" key="2">
    <source>
        <dbReference type="Proteomes" id="UP000466785"/>
    </source>
</evidence>
<gene>
    <name evidence="1" type="primary">mymT</name>
    <name evidence="1" type="ORF">MPOR_20740</name>
</gene>
<evidence type="ECO:0000313" key="1">
    <source>
        <dbReference type="EMBL" id="BBX51048.1"/>
    </source>
</evidence>
<dbReference type="EMBL" id="AP022570">
    <property type="protein sequence ID" value="BBX51048.1"/>
    <property type="molecule type" value="Genomic_DNA"/>
</dbReference>